<dbReference type="Proteomes" id="UP000092993">
    <property type="component" value="Unassembled WGS sequence"/>
</dbReference>
<evidence type="ECO:0000313" key="2">
    <source>
        <dbReference type="Proteomes" id="UP000092993"/>
    </source>
</evidence>
<sequence length="61" mass="6601">MKRVEGSKMVFMIEKMRQDAPVAELPVLPCGTAGETYTSTLRASAMITDALPSEVVGIEDK</sequence>
<accession>A0A1C7LWY5</accession>
<name>A0A1C7LWY5_GRIFR</name>
<protein>
    <submittedName>
        <fullName evidence="1">Uncharacterized protein</fullName>
    </submittedName>
</protein>
<keyword evidence="2" id="KW-1185">Reference proteome</keyword>
<gene>
    <name evidence="1" type="ORF">A0H81_10765</name>
</gene>
<organism evidence="1 2">
    <name type="scientific">Grifola frondosa</name>
    <name type="common">Maitake</name>
    <name type="synonym">Polyporus frondosus</name>
    <dbReference type="NCBI Taxonomy" id="5627"/>
    <lineage>
        <taxon>Eukaryota</taxon>
        <taxon>Fungi</taxon>
        <taxon>Dikarya</taxon>
        <taxon>Basidiomycota</taxon>
        <taxon>Agaricomycotina</taxon>
        <taxon>Agaricomycetes</taxon>
        <taxon>Polyporales</taxon>
        <taxon>Grifolaceae</taxon>
        <taxon>Grifola</taxon>
    </lineage>
</organism>
<proteinExistence type="predicted"/>
<reference evidence="1 2" key="1">
    <citation type="submission" date="2016-03" db="EMBL/GenBank/DDBJ databases">
        <title>Whole genome sequencing of Grifola frondosa 9006-11.</title>
        <authorList>
            <person name="Min B."/>
            <person name="Park H."/>
            <person name="Kim J.-G."/>
            <person name="Cho H."/>
            <person name="Oh Y.-L."/>
            <person name="Kong W.-S."/>
            <person name="Choi I.-G."/>
        </authorList>
    </citation>
    <scope>NUCLEOTIDE SEQUENCE [LARGE SCALE GENOMIC DNA]</scope>
    <source>
        <strain evidence="1 2">9006-11</strain>
    </source>
</reference>
<comment type="caution">
    <text evidence="1">The sequence shown here is derived from an EMBL/GenBank/DDBJ whole genome shotgun (WGS) entry which is preliminary data.</text>
</comment>
<dbReference type="EMBL" id="LUGG01000018">
    <property type="protein sequence ID" value="OBZ69211.1"/>
    <property type="molecule type" value="Genomic_DNA"/>
</dbReference>
<dbReference type="AlphaFoldDB" id="A0A1C7LWY5"/>
<evidence type="ECO:0000313" key="1">
    <source>
        <dbReference type="EMBL" id="OBZ69211.1"/>
    </source>
</evidence>